<sequence length="47" mass="5155">VKKNRSVAESATKKDIINGDARNIGEKIKRILSIYIRSIKGVSKQAG</sequence>
<reference evidence="1 2" key="1">
    <citation type="journal article" date="2012" name="PLoS Pathog.">
        <title>The genome of the obligate intracellular parasite Trachipleistophora hominis: new insights into microsporidian genome dynamics and reductive evolution.</title>
        <authorList>
            <person name="Heinz E."/>
            <person name="Williams T.A."/>
            <person name="Nakjang S."/>
            <person name="Noel C.J."/>
            <person name="Swan D.C."/>
            <person name="Goldberg A.V."/>
            <person name="Harris S.R."/>
            <person name="Weinmaier T."/>
            <person name="Markert S."/>
            <person name="Becher D."/>
            <person name="Bernhardt J."/>
            <person name="Dagan T."/>
            <person name="Hacker C."/>
            <person name="Lucocq J.M."/>
            <person name="Schweder T."/>
            <person name="Rattei T."/>
            <person name="Hall N."/>
            <person name="Hirt R.P."/>
            <person name="Embley T.M."/>
        </authorList>
    </citation>
    <scope>NUCLEOTIDE SEQUENCE [LARGE SCALE GENOMIC DNA]</scope>
</reference>
<accession>L7JRZ9</accession>
<dbReference type="VEuPathDB" id="MicrosporidiaDB:THOM_3027"/>
<dbReference type="Proteomes" id="UP000011185">
    <property type="component" value="Unassembled WGS sequence"/>
</dbReference>
<dbReference type="HOGENOM" id="CLU_3178062_0_0_1"/>
<evidence type="ECO:0000313" key="1">
    <source>
        <dbReference type="EMBL" id="ELQ74075.1"/>
    </source>
</evidence>
<gene>
    <name evidence="1" type="ORF">THOM_3027</name>
</gene>
<dbReference type="AlphaFoldDB" id="L7JRZ9"/>
<dbReference type="InParanoid" id="L7JRZ9"/>
<keyword evidence="2" id="KW-1185">Reference proteome</keyword>
<dbReference type="EMBL" id="JH994079">
    <property type="protein sequence ID" value="ELQ74075.1"/>
    <property type="molecule type" value="Genomic_DNA"/>
</dbReference>
<name>L7JRZ9_TRAHO</name>
<protein>
    <submittedName>
        <fullName evidence="1">Uncharacterized protein</fullName>
    </submittedName>
</protein>
<evidence type="ECO:0000313" key="2">
    <source>
        <dbReference type="Proteomes" id="UP000011185"/>
    </source>
</evidence>
<organism evidence="1 2">
    <name type="scientific">Trachipleistophora hominis</name>
    <name type="common">Microsporidian parasite</name>
    <dbReference type="NCBI Taxonomy" id="72359"/>
    <lineage>
        <taxon>Eukaryota</taxon>
        <taxon>Fungi</taxon>
        <taxon>Fungi incertae sedis</taxon>
        <taxon>Microsporidia</taxon>
        <taxon>Pleistophoridae</taxon>
        <taxon>Trachipleistophora</taxon>
    </lineage>
</organism>
<proteinExistence type="predicted"/>
<feature type="non-terminal residue" evidence="1">
    <location>
        <position position="1"/>
    </location>
</feature>